<dbReference type="Proteomes" id="UP001158576">
    <property type="component" value="Chromosome 1"/>
</dbReference>
<protein>
    <submittedName>
        <fullName evidence="2">Oidioi.mRNA.OKI2018_I69.chr1.g269.t1.cds</fullName>
    </submittedName>
</protein>
<organism evidence="2 3">
    <name type="scientific">Oikopleura dioica</name>
    <name type="common">Tunicate</name>
    <dbReference type="NCBI Taxonomy" id="34765"/>
    <lineage>
        <taxon>Eukaryota</taxon>
        <taxon>Metazoa</taxon>
        <taxon>Chordata</taxon>
        <taxon>Tunicata</taxon>
        <taxon>Appendicularia</taxon>
        <taxon>Copelata</taxon>
        <taxon>Oikopleuridae</taxon>
        <taxon>Oikopleura</taxon>
    </lineage>
</organism>
<feature type="compositionally biased region" description="Basic and acidic residues" evidence="1">
    <location>
        <begin position="101"/>
        <end position="117"/>
    </location>
</feature>
<evidence type="ECO:0000313" key="3">
    <source>
        <dbReference type="Proteomes" id="UP001158576"/>
    </source>
</evidence>
<name>A0ABN7SPD9_OIKDI</name>
<feature type="compositionally biased region" description="Basic and acidic residues" evidence="1">
    <location>
        <begin position="1"/>
        <end position="13"/>
    </location>
</feature>
<evidence type="ECO:0000256" key="1">
    <source>
        <dbReference type="SAM" id="MobiDB-lite"/>
    </source>
</evidence>
<keyword evidence="3" id="KW-1185">Reference proteome</keyword>
<accession>A0ABN7SPD9</accession>
<gene>
    <name evidence="2" type="ORF">OKIOD_LOCUS9034</name>
</gene>
<dbReference type="EMBL" id="OU015566">
    <property type="protein sequence ID" value="CAG5102371.1"/>
    <property type="molecule type" value="Genomic_DNA"/>
</dbReference>
<feature type="region of interest" description="Disordered" evidence="1">
    <location>
        <begin position="96"/>
        <end position="157"/>
    </location>
</feature>
<feature type="region of interest" description="Disordered" evidence="1">
    <location>
        <begin position="1"/>
        <end position="80"/>
    </location>
</feature>
<reference evidence="2 3" key="1">
    <citation type="submission" date="2021-04" db="EMBL/GenBank/DDBJ databases">
        <authorList>
            <person name="Bliznina A."/>
        </authorList>
    </citation>
    <scope>NUCLEOTIDE SEQUENCE [LARGE SCALE GENOMIC DNA]</scope>
</reference>
<feature type="compositionally biased region" description="Polar residues" evidence="1">
    <location>
        <begin position="31"/>
        <end position="48"/>
    </location>
</feature>
<sequence>MSNSQEEKPKDDPWSAYSSQPSMTGYYFSDQAASNPMSSLHSPTNNFSADVPAPHQSEKASNTSFPDSGPIHVPIENRVSPEPILKKKRFLTISKSTFSGAEEKASKSFAPESKEIPGKFPQNTDSREKKTGYKDTGRSNTIPGYPGLSDLSRKPEP</sequence>
<feature type="compositionally biased region" description="Basic and acidic residues" evidence="1">
    <location>
        <begin position="125"/>
        <end position="137"/>
    </location>
</feature>
<evidence type="ECO:0000313" key="2">
    <source>
        <dbReference type="EMBL" id="CAG5102371.1"/>
    </source>
</evidence>
<proteinExistence type="predicted"/>